<dbReference type="InterPro" id="IPR029021">
    <property type="entry name" value="Prot-tyrosine_phosphatase-like"/>
</dbReference>
<feature type="domain" description="Tyrosine specific protein phosphatases" evidence="1">
    <location>
        <begin position="78"/>
        <end position="142"/>
    </location>
</feature>
<accession>A0ABR2VPJ2</accession>
<dbReference type="InterPro" id="IPR000387">
    <property type="entry name" value="Tyr_Pase_dom"/>
</dbReference>
<dbReference type="EMBL" id="JASJQH010008508">
    <property type="protein sequence ID" value="KAK9688389.1"/>
    <property type="molecule type" value="Genomic_DNA"/>
</dbReference>
<dbReference type="SUPFAM" id="SSF52799">
    <property type="entry name" value="(Phosphotyrosine protein) phosphatases II"/>
    <property type="match status" value="1"/>
</dbReference>
<organism evidence="2 3">
    <name type="scientific">Basidiobolus ranarum</name>
    <dbReference type="NCBI Taxonomy" id="34480"/>
    <lineage>
        <taxon>Eukaryota</taxon>
        <taxon>Fungi</taxon>
        <taxon>Fungi incertae sedis</taxon>
        <taxon>Zoopagomycota</taxon>
        <taxon>Entomophthoromycotina</taxon>
        <taxon>Basidiobolomycetes</taxon>
        <taxon>Basidiobolales</taxon>
        <taxon>Basidiobolaceae</taxon>
        <taxon>Basidiobolus</taxon>
    </lineage>
</organism>
<dbReference type="PANTHER" id="PTHR23339">
    <property type="entry name" value="TYROSINE SPECIFIC PROTEIN PHOSPHATASE AND DUAL SPECIFICITY PROTEIN PHOSPHATASE"/>
    <property type="match status" value="1"/>
</dbReference>
<dbReference type="PROSITE" id="PS50056">
    <property type="entry name" value="TYR_PHOSPHATASE_2"/>
    <property type="match status" value="1"/>
</dbReference>
<evidence type="ECO:0000313" key="2">
    <source>
        <dbReference type="EMBL" id="KAK9688389.1"/>
    </source>
</evidence>
<keyword evidence="3" id="KW-1185">Reference proteome</keyword>
<reference evidence="2 3" key="1">
    <citation type="submission" date="2023-04" db="EMBL/GenBank/DDBJ databases">
        <title>Genome of Basidiobolus ranarum AG-B5.</title>
        <authorList>
            <person name="Stajich J.E."/>
            <person name="Carter-House D."/>
            <person name="Gryganskyi A."/>
        </authorList>
    </citation>
    <scope>NUCLEOTIDE SEQUENCE [LARGE SCALE GENOMIC DNA]</scope>
    <source>
        <strain evidence="2 3">AG-B5</strain>
    </source>
</reference>
<evidence type="ECO:0000313" key="3">
    <source>
        <dbReference type="Proteomes" id="UP001479436"/>
    </source>
</evidence>
<dbReference type="InterPro" id="IPR050561">
    <property type="entry name" value="PTP"/>
</dbReference>
<dbReference type="Pfam" id="PF22785">
    <property type="entry name" value="Tc-R-P"/>
    <property type="match status" value="1"/>
</dbReference>
<gene>
    <name evidence="2" type="ORF">K7432_014423</name>
</gene>
<comment type="caution">
    <text evidence="2">The sequence shown here is derived from an EMBL/GenBank/DDBJ whole genome shotgun (WGS) entry which is preliminary data.</text>
</comment>
<evidence type="ECO:0000259" key="1">
    <source>
        <dbReference type="PROSITE" id="PS50056"/>
    </source>
</evidence>
<protein>
    <recommendedName>
        <fullName evidence="1">Tyrosine specific protein phosphatases domain-containing protein</fullName>
    </recommendedName>
</protein>
<dbReference type="Gene3D" id="3.90.190.10">
    <property type="entry name" value="Protein tyrosine phosphatase superfamily"/>
    <property type="match status" value="1"/>
</dbReference>
<dbReference type="Proteomes" id="UP001479436">
    <property type="component" value="Unassembled WGS sequence"/>
</dbReference>
<proteinExistence type="predicted"/>
<sequence>MISIVQRAPHKFLILDCPSDKTLPSYIPQLVEHGVKDLVRISDANNSYNIQPLEEAGIQVHDEMKFDDGSVPSKAVVNAWLNLIYENFSNEEAIAVHCVSGIGRAPVLVTIALIELGMDSLDAIEYVRKQRRGALNRKQIAFLDGYKPKGNKQKSKGFFKKLFGKS</sequence>
<name>A0ABR2VPJ2_9FUNG</name>